<evidence type="ECO:0000313" key="5">
    <source>
        <dbReference type="Proteomes" id="UP000427769"/>
    </source>
</evidence>
<dbReference type="SMART" id="SM00116">
    <property type="entry name" value="CBS"/>
    <property type="match status" value="2"/>
</dbReference>
<dbReference type="EMBL" id="AP021875">
    <property type="protein sequence ID" value="BBO73887.1"/>
    <property type="molecule type" value="Genomic_DNA"/>
</dbReference>
<dbReference type="SUPFAM" id="SSF54631">
    <property type="entry name" value="CBS-domain pair"/>
    <property type="match status" value="1"/>
</dbReference>
<evidence type="ECO:0000259" key="3">
    <source>
        <dbReference type="PROSITE" id="PS51371"/>
    </source>
</evidence>
<name>A0A5K7ZC25_9BACT</name>
<gene>
    <name evidence="4" type="ORF">DSCW_13040</name>
</gene>
<evidence type="ECO:0000313" key="4">
    <source>
        <dbReference type="EMBL" id="BBO73887.1"/>
    </source>
</evidence>
<keyword evidence="5" id="KW-1185">Reference proteome</keyword>
<dbReference type="KEGG" id="dwd:DSCW_13040"/>
<keyword evidence="1 2" id="KW-0129">CBS domain</keyword>
<dbReference type="InterPro" id="IPR000644">
    <property type="entry name" value="CBS_dom"/>
</dbReference>
<feature type="domain" description="CBS" evidence="3">
    <location>
        <begin position="7"/>
        <end position="69"/>
    </location>
</feature>
<evidence type="ECO:0000256" key="2">
    <source>
        <dbReference type="PROSITE-ProRule" id="PRU00703"/>
    </source>
</evidence>
<organism evidence="4 5">
    <name type="scientific">Desulfosarcina widdelii</name>
    <dbReference type="NCBI Taxonomy" id="947919"/>
    <lineage>
        <taxon>Bacteria</taxon>
        <taxon>Pseudomonadati</taxon>
        <taxon>Thermodesulfobacteriota</taxon>
        <taxon>Desulfobacteria</taxon>
        <taxon>Desulfobacterales</taxon>
        <taxon>Desulfosarcinaceae</taxon>
        <taxon>Desulfosarcina</taxon>
    </lineage>
</organism>
<dbReference type="Gene3D" id="3.10.580.10">
    <property type="entry name" value="CBS-domain"/>
    <property type="match status" value="1"/>
</dbReference>
<reference evidence="4 5" key="1">
    <citation type="submission" date="2019-11" db="EMBL/GenBank/DDBJ databases">
        <title>Comparative genomics of hydrocarbon-degrading Desulfosarcina strains.</title>
        <authorList>
            <person name="Watanabe M."/>
            <person name="Kojima H."/>
            <person name="Fukui M."/>
        </authorList>
    </citation>
    <scope>NUCLEOTIDE SEQUENCE [LARGE SCALE GENOMIC DNA]</scope>
    <source>
        <strain evidence="4 5">PP31</strain>
    </source>
</reference>
<sequence>MLASDVMATSFTTLKPDNTIAEAVKRFKEASQQQGKKVFGLMVTDDADKLVGMLSMYDILLFVQPRHANVWQELTETDQARAFGDLLGRVKSIQVGDLMTPDVLTIEPRTHLMTIVDIMIKRHVRRLPVVSDGQVVGIVYISDLFYHLLQRYLVD</sequence>
<accession>A0A5K7ZC25</accession>
<dbReference type="PANTHER" id="PTHR43080:SF2">
    <property type="entry name" value="CBS DOMAIN-CONTAINING PROTEIN"/>
    <property type="match status" value="1"/>
</dbReference>
<dbReference type="Proteomes" id="UP000427769">
    <property type="component" value="Chromosome"/>
</dbReference>
<dbReference type="InterPro" id="IPR051257">
    <property type="entry name" value="Diverse_CBS-Domain"/>
</dbReference>
<dbReference type="AlphaFoldDB" id="A0A5K7ZC25"/>
<evidence type="ECO:0000256" key="1">
    <source>
        <dbReference type="ARBA" id="ARBA00023122"/>
    </source>
</evidence>
<dbReference type="OrthoDB" id="5419202at2"/>
<dbReference type="RefSeq" id="WP_155302958.1">
    <property type="nucleotide sequence ID" value="NZ_AP021875.1"/>
</dbReference>
<dbReference type="InterPro" id="IPR046342">
    <property type="entry name" value="CBS_dom_sf"/>
</dbReference>
<protein>
    <recommendedName>
        <fullName evidence="3">CBS domain-containing protein</fullName>
    </recommendedName>
</protein>
<dbReference type="PROSITE" id="PS51371">
    <property type="entry name" value="CBS"/>
    <property type="match status" value="2"/>
</dbReference>
<dbReference type="PANTHER" id="PTHR43080">
    <property type="entry name" value="CBS DOMAIN-CONTAINING PROTEIN CBSX3, MITOCHONDRIAL"/>
    <property type="match status" value="1"/>
</dbReference>
<proteinExistence type="predicted"/>
<feature type="domain" description="CBS" evidence="3">
    <location>
        <begin position="99"/>
        <end position="155"/>
    </location>
</feature>
<dbReference type="Pfam" id="PF00571">
    <property type="entry name" value="CBS"/>
    <property type="match status" value="2"/>
</dbReference>